<organism evidence="2">
    <name type="scientific">uncultured Solirubrobacterales bacterium</name>
    <dbReference type="NCBI Taxonomy" id="768556"/>
    <lineage>
        <taxon>Bacteria</taxon>
        <taxon>Bacillati</taxon>
        <taxon>Actinomycetota</taxon>
        <taxon>Thermoleophilia</taxon>
        <taxon>Solirubrobacterales</taxon>
        <taxon>environmental samples</taxon>
    </lineage>
</organism>
<reference evidence="2" key="1">
    <citation type="submission" date="2020-02" db="EMBL/GenBank/DDBJ databases">
        <authorList>
            <person name="Meier V. D."/>
        </authorList>
    </citation>
    <scope>NUCLEOTIDE SEQUENCE</scope>
    <source>
        <strain evidence="2">AVDCRST_MAG45</strain>
    </source>
</reference>
<feature type="region of interest" description="Disordered" evidence="1">
    <location>
        <begin position="1"/>
        <end position="24"/>
    </location>
</feature>
<sequence length="91" mass="9526">EPLRRHRQLPRRRCRQPRGRLAGVPGLPVERGVVAARASDPRALGSLLVPSLRSPAHAASQPGAGAAAGPPRAPAARPDAAARRDGARLRV</sequence>
<feature type="region of interest" description="Disordered" evidence="1">
    <location>
        <begin position="54"/>
        <end position="91"/>
    </location>
</feature>
<dbReference type="AlphaFoldDB" id="A0A6J4SLJ4"/>
<feature type="non-terminal residue" evidence="2">
    <location>
        <position position="1"/>
    </location>
</feature>
<dbReference type="EMBL" id="CADCVU010000117">
    <property type="protein sequence ID" value="CAA9502424.1"/>
    <property type="molecule type" value="Genomic_DNA"/>
</dbReference>
<evidence type="ECO:0000256" key="1">
    <source>
        <dbReference type="SAM" id="MobiDB-lite"/>
    </source>
</evidence>
<feature type="compositionally biased region" description="Basic and acidic residues" evidence="1">
    <location>
        <begin position="80"/>
        <end position="91"/>
    </location>
</feature>
<gene>
    <name evidence="2" type="ORF">AVDCRST_MAG45-1397</name>
</gene>
<feature type="non-terminal residue" evidence="2">
    <location>
        <position position="91"/>
    </location>
</feature>
<feature type="compositionally biased region" description="Low complexity" evidence="1">
    <location>
        <begin position="62"/>
        <end position="79"/>
    </location>
</feature>
<proteinExistence type="predicted"/>
<accession>A0A6J4SLJ4</accession>
<feature type="compositionally biased region" description="Basic residues" evidence="1">
    <location>
        <begin position="1"/>
        <end position="18"/>
    </location>
</feature>
<name>A0A6J4SLJ4_9ACTN</name>
<protein>
    <submittedName>
        <fullName evidence="2">Uncharacterized protein</fullName>
    </submittedName>
</protein>
<evidence type="ECO:0000313" key="2">
    <source>
        <dbReference type="EMBL" id="CAA9502424.1"/>
    </source>
</evidence>